<sequence length="80" mass="9532">MENRKIKYILKFSLLFVIYVNCTILIKNLLILKLKKTYDYYLHNFKLILLQTVIFFIIGCMVAIKSLCVKNKKISRGEKK</sequence>
<protein>
    <submittedName>
        <fullName evidence="2">Uncharacterized protein</fullName>
    </submittedName>
</protein>
<dbReference type="KEGG" id="cki:Calkr_0225"/>
<evidence type="ECO:0000313" key="3">
    <source>
        <dbReference type="Proteomes" id="UP000009256"/>
    </source>
</evidence>
<dbReference type="AlphaFoldDB" id="E4S715"/>
<gene>
    <name evidence="2" type="ordered locus">Calkr_0225</name>
</gene>
<evidence type="ECO:0000313" key="2">
    <source>
        <dbReference type="EMBL" id="ADQ39790.1"/>
    </source>
</evidence>
<keyword evidence="1" id="KW-0812">Transmembrane</keyword>
<proteinExistence type="predicted"/>
<dbReference type="HOGENOM" id="CLU_2583094_0_0_9"/>
<keyword evidence="3" id="KW-1185">Reference proteome</keyword>
<dbReference type="STRING" id="632335.Calkr_0225"/>
<dbReference type="Proteomes" id="UP000009256">
    <property type="component" value="Chromosome"/>
</dbReference>
<evidence type="ECO:0000256" key="1">
    <source>
        <dbReference type="SAM" id="Phobius"/>
    </source>
</evidence>
<dbReference type="EMBL" id="CP002326">
    <property type="protein sequence ID" value="ADQ39790.1"/>
    <property type="molecule type" value="Genomic_DNA"/>
</dbReference>
<reference key="1">
    <citation type="submission" date="2010-11" db="EMBL/GenBank/DDBJ databases">
        <title>Complete sequence of chromosome of Caldicellulosiruptor kristjanssonii 177R1B.</title>
        <authorList>
            <consortium name="US DOE Joint Genome Institute"/>
            <person name="Lucas S."/>
            <person name="Copeland A."/>
            <person name="Lapidus A."/>
            <person name="Cheng J.-F."/>
            <person name="Bruce D."/>
            <person name="Goodwin L."/>
            <person name="Pitluck S."/>
            <person name="Davenport K."/>
            <person name="Detter J.C."/>
            <person name="Han C."/>
            <person name="Tapia R."/>
            <person name="Land M."/>
            <person name="Hauser L."/>
            <person name="Jeffries C."/>
            <person name="Kyrpides N."/>
            <person name="Ivanova N."/>
            <person name="Mikhailova N."/>
            <person name="Blumer-Schuette S.E."/>
            <person name="Kelly R.M."/>
            <person name="Woyke T."/>
        </authorList>
    </citation>
    <scope>NUCLEOTIDE SEQUENCE</scope>
    <source>
        <strain>177R1B</strain>
    </source>
</reference>
<feature type="transmembrane region" description="Helical" evidence="1">
    <location>
        <begin position="12"/>
        <end position="32"/>
    </location>
</feature>
<reference evidence="2 3" key="2">
    <citation type="journal article" date="2011" name="J. Bacteriol.">
        <title>Complete genome sequences for the anaerobic, extremely thermophilic plant biomass-degrading bacteria Caldicellulosiruptor hydrothermalis, Caldicellulosiruptor kristjanssonii, Caldicellulosiruptor kronotskyensis, Caldicellulosiruptor owensenis, and Caldicellulosiruptor lactoaceticus.</title>
        <authorList>
            <person name="Blumer-Schuette S.E."/>
            <person name="Ozdemir I."/>
            <person name="Mistry D."/>
            <person name="Lucas S."/>
            <person name="Lapidus A."/>
            <person name="Cheng J.F."/>
            <person name="Goodwin L.A."/>
            <person name="Pitluck S."/>
            <person name="Land M.L."/>
            <person name="Hauser L.J."/>
            <person name="Woyke T."/>
            <person name="Mikhailova N."/>
            <person name="Pati A."/>
            <person name="Kyrpides N.C."/>
            <person name="Ivanova N."/>
            <person name="Detter J.C."/>
            <person name="Walston-Davenport K."/>
            <person name="Han S."/>
            <person name="Adams M.W."/>
            <person name="Kelly R.M."/>
        </authorList>
    </citation>
    <scope>NUCLEOTIDE SEQUENCE [LARGE SCALE GENOMIC DNA]</scope>
    <source>
        <strain evidence="3">ATCC 700853 / DSM 12137 / I77R1B</strain>
    </source>
</reference>
<name>E4S715_CALA7</name>
<keyword evidence="1" id="KW-0472">Membrane</keyword>
<keyword evidence="1" id="KW-1133">Transmembrane helix</keyword>
<feature type="transmembrane region" description="Helical" evidence="1">
    <location>
        <begin position="44"/>
        <end position="64"/>
    </location>
</feature>
<accession>E4S715</accession>
<organism evidence="2 3">
    <name type="scientific">Caldicellulosiruptor acetigenus (strain ATCC 700853 / DSM 12137 / I77R1B)</name>
    <name type="common">Caldicellulosiruptor kristjanssonii</name>
    <dbReference type="NCBI Taxonomy" id="632335"/>
    <lineage>
        <taxon>Bacteria</taxon>
        <taxon>Bacillati</taxon>
        <taxon>Bacillota</taxon>
        <taxon>Bacillota incertae sedis</taxon>
        <taxon>Caldicellulosiruptorales</taxon>
        <taxon>Caldicellulosiruptoraceae</taxon>
        <taxon>Caldicellulosiruptor</taxon>
    </lineage>
</organism>